<organism evidence="3">
    <name type="scientific">Erebo virus</name>
    <dbReference type="NCBI Taxonomy" id="2800916"/>
    <lineage>
        <taxon>Viruses</taxon>
        <taxon>Riboviria</taxon>
    </lineage>
</organism>
<feature type="domain" description="Chroparavirus methyltransferase" evidence="2">
    <location>
        <begin position="145"/>
        <end position="467"/>
    </location>
</feature>
<protein>
    <recommendedName>
        <fullName evidence="2">Chroparavirus methyltransferase domain-containing protein</fullName>
    </recommendedName>
</protein>
<evidence type="ECO:0000259" key="2">
    <source>
        <dbReference type="Pfam" id="PF19223"/>
    </source>
</evidence>
<feature type="compositionally biased region" description="Basic and acidic residues" evidence="1">
    <location>
        <begin position="782"/>
        <end position="807"/>
    </location>
</feature>
<feature type="compositionally biased region" description="Basic and acidic residues" evidence="1">
    <location>
        <begin position="907"/>
        <end position="919"/>
    </location>
</feature>
<accession>A0A894KDU5</accession>
<dbReference type="EMBL" id="MW434919">
    <property type="protein sequence ID" value="QRW42186.1"/>
    <property type="molecule type" value="Genomic_RNA"/>
</dbReference>
<dbReference type="InterPro" id="IPR043646">
    <property type="entry name" value="Chropara_Vmeth_dom"/>
</dbReference>
<sequence>MLGFVASGVKDVASHLGNGPAVHRQVQDILYPPNIAEKAAHVISDFVRPKPHPAIDAIRQGVTWVANVCVSSGPPAAACAREYGTTAAWVLSGTVLTTAGVVWWRHTRHYSTVRVENENDMFDIRALKTTFEANAVHVITRASKHRPGKHLGLASQRRDLEEIVCKIFRQTKYRFRDVGGSRTRLEHYNDIRHICVPQIDASDILRDAKEKRPNTDLCREYGSQCPSKDQFPGALISYADFYMSPDELSGIVKSHTFILTHNFEGDEGKLATWTHDGVDHCEAAWVKDPSGKISMTTPDGTPYYHAANMWNNEGCVIGKHGAFSYVRVARIADTDIIYAFPAPGVYRTSDKLVMHSSATGETYDLSSGNRAVISEDKVVVLHRHSGSVLATYDREPFERAALKVGAIPRGENYLPTLMSYVTSRFAQTDCTIHTAQDLAEIATELADRLAFRYTSVMPMRYDPLNIGVFTRAKRVVRRYVLKKLGDRLSGRLFCRFLAGNPAARYVAPWSFHDVRIPTYIKTTKLKTVKLIDPRDTRPDDYFQDGGAVSHADTHDSECDSASIGFREHDHVDRDQSDRAHSRASSVHSVSEYHSTLCDHVLPGSSGSSLHVATTDAPRESAGSGSRPQQTDTEDEEIRDRGVFAGSVYVRPCPSGSSAIPTPSVCVDYTEKDRISCFVPQINEELHFQTEGLVVTEKVAERIADYIYRVDWNTSAGAFERAIYLELGRCKRARDSSAGRSKRVPADAGDELVEDRATPDGLRRLGKKISANQKRTTRNRAGGRAEFRGTDSKRCDDKELHKKRDIAQLHRPKEHKPQVRRIPEHHRPIHKRDRAPSGEKQISGKRAEPKTTRTQGELVNELQPIHGSGLQPVRHDNKRGHITDIRTRRPKKTVPKDGARALPSSSRPRPDHSGGELVRD</sequence>
<evidence type="ECO:0000313" key="3">
    <source>
        <dbReference type="EMBL" id="QRW42186.1"/>
    </source>
</evidence>
<feature type="compositionally biased region" description="Basic and acidic residues" evidence="1">
    <location>
        <begin position="814"/>
        <end position="825"/>
    </location>
</feature>
<feature type="compositionally biased region" description="Basic and acidic residues" evidence="1">
    <location>
        <begin position="872"/>
        <end position="886"/>
    </location>
</feature>
<dbReference type="Pfam" id="PF19223">
    <property type="entry name" value="Chropara_Vmeth"/>
    <property type="match status" value="1"/>
</dbReference>
<proteinExistence type="predicted"/>
<feature type="region of interest" description="Disordered" evidence="1">
    <location>
        <begin position="769"/>
        <end position="919"/>
    </location>
</feature>
<evidence type="ECO:0000256" key="1">
    <source>
        <dbReference type="SAM" id="MobiDB-lite"/>
    </source>
</evidence>
<feature type="region of interest" description="Disordered" evidence="1">
    <location>
        <begin position="539"/>
        <end position="559"/>
    </location>
</feature>
<feature type="region of interest" description="Disordered" evidence="1">
    <location>
        <begin position="606"/>
        <end position="637"/>
    </location>
</feature>
<reference evidence="3" key="1">
    <citation type="journal article" date="2020" name="bioRxiv">
        <title>Single mosquito metatranscriptomics identifies vectors, emerging pathogens and reservoirs in one assay.</title>
        <authorList>
            <person name="Batson J."/>
            <person name="Dudas G."/>
            <person name="Haas-Stapleton E."/>
            <person name="Kistler A.L."/>
            <person name="Li L.M."/>
            <person name="Logan P."/>
            <person name="Ratnasiri K."/>
            <person name="Retallack H."/>
        </authorList>
    </citation>
    <scope>NUCLEOTIDE SEQUENCE</scope>
    <source>
        <strain evidence="3">CMS001_006_ALCO</strain>
    </source>
</reference>
<name>A0A894KDU5_9VIRU</name>